<dbReference type="KEGG" id="esj:SJ05684_b50420"/>
<feature type="transmembrane region" description="Helical" evidence="8">
    <location>
        <begin position="339"/>
        <end position="361"/>
    </location>
</feature>
<comment type="subcellular location">
    <subcellularLocation>
        <location evidence="1">Cell membrane</location>
        <topology evidence="1">Multi-pass membrane protein</topology>
    </subcellularLocation>
    <subcellularLocation>
        <location evidence="7">Membrane</location>
        <topology evidence="7">Multi-pass membrane protein</topology>
    </subcellularLocation>
</comment>
<feature type="transmembrane region" description="Helical" evidence="8">
    <location>
        <begin position="78"/>
        <end position="98"/>
    </location>
</feature>
<reference evidence="10 11" key="1">
    <citation type="submission" date="2017-08" db="EMBL/GenBank/DDBJ databases">
        <title>Multipartite genome sequences of Sinorhizobium species nodulating soybeans.</title>
        <authorList>
            <person name="Tian C.F."/>
        </authorList>
    </citation>
    <scope>NUCLEOTIDE SEQUENCE [LARGE SCALE GENOMIC DNA]</scope>
    <source>
        <strain evidence="10 11">CCBAU 05684</strain>
        <plasmid evidence="11">psj05684b</plasmid>
    </source>
</reference>
<protein>
    <submittedName>
        <fullName evidence="10">NADH dehydrogenase (Quinone)</fullName>
    </submittedName>
</protein>
<keyword evidence="4 7" id="KW-0812">Transmembrane</keyword>
<feature type="transmembrane region" description="Helical" evidence="8">
    <location>
        <begin position="163"/>
        <end position="185"/>
    </location>
</feature>
<dbReference type="eggNOG" id="COG0651">
    <property type="taxonomic scope" value="Bacteria"/>
</dbReference>
<evidence type="ECO:0000256" key="3">
    <source>
        <dbReference type="ARBA" id="ARBA00022475"/>
    </source>
</evidence>
<feature type="transmembrane region" description="Helical" evidence="8">
    <location>
        <begin position="453"/>
        <end position="474"/>
    </location>
</feature>
<dbReference type="GO" id="GO:0042773">
    <property type="term" value="P:ATP synthesis coupled electron transport"/>
    <property type="evidence" value="ECO:0007669"/>
    <property type="project" value="InterPro"/>
</dbReference>
<evidence type="ECO:0000256" key="1">
    <source>
        <dbReference type="ARBA" id="ARBA00004651"/>
    </source>
</evidence>
<feature type="transmembrane region" description="Helical" evidence="8">
    <location>
        <begin position="298"/>
        <end position="319"/>
    </location>
</feature>
<dbReference type="PANTHER" id="PTHR42703:SF1">
    <property type="entry name" value="NA(+)_H(+) ANTIPORTER SUBUNIT D1"/>
    <property type="match status" value="1"/>
</dbReference>
<dbReference type="RefSeq" id="WP_050980206.1">
    <property type="nucleotide sequence ID" value="NZ_AJQT01000113.1"/>
</dbReference>
<keyword evidence="6 8" id="KW-0472">Membrane</keyword>
<dbReference type="PRINTS" id="PR01437">
    <property type="entry name" value="NUOXDRDTASE4"/>
</dbReference>
<dbReference type="GO" id="GO:0005886">
    <property type="term" value="C:plasma membrane"/>
    <property type="evidence" value="ECO:0007669"/>
    <property type="project" value="UniProtKB-SubCell"/>
</dbReference>
<feature type="transmembrane region" description="Helical" evidence="8">
    <location>
        <begin position="413"/>
        <end position="432"/>
    </location>
</feature>
<feature type="transmembrane region" description="Helical" evidence="8">
    <location>
        <begin position="30"/>
        <end position="46"/>
    </location>
</feature>
<keyword evidence="10" id="KW-0614">Plasmid</keyword>
<organism evidence="10 11">
    <name type="scientific">Sinorhizobium sojae CCBAU 05684</name>
    <dbReference type="NCBI Taxonomy" id="716928"/>
    <lineage>
        <taxon>Bacteria</taxon>
        <taxon>Pseudomonadati</taxon>
        <taxon>Pseudomonadota</taxon>
        <taxon>Alphaproteobacteria</taxon>
        <taxon>Hyphomicrobiales</taxon>
        <taxon>Rhizobiaceae</taxon>
        <taxon>Sinorhizobium/Ensifer group</taxon>
        <taxon>Sinorhizobium</taxon>
    </lineage>
</organism>
<evidence type="ECO:0000313" key="10">
    <source>
        <dbReference type="EMBL" id="ASY66024.1"/>
    </source>
</evidence>
<name>A0A249PK13_9HYPH</name>
<dbReference type="STRING" id="716928.GCA_000261485_04956"/>
<feature type="transmembrane region" description="Helical" evidence="8">
    <location>
        <begin position="205"/>
        <end position="227"/>
    </location>
</feature>
<evidence type="ECO:0000256" key="7">
    <source>
        <dbReference type="RuleBase" id="RU000320"/>
    </source>
</evidence>
<feature type="transmembrane region" description="Helical" evidence="8">
    <location>
        <begin position="133"/>
        <end position="151"/>
    </location>
</feature>
<feature type="domain" description="NADH:quinone oxidoreductase/Mrp antiporter transmembrane" evidence="9">
    <location>
        <begin position="129"/>
        <end position="425"/>
    </location>
</feature>
<evidence type="ECO:0000256" key="2">
    <source>
        <dbReference type="ARBA" id="ARBA00005346"/>
    </source>
</evidence>
<dbReference type="Pfam" id="PF00361">
    <property type="entry name" value="Proton_antipo_M"/>
    <property type="match status" value="1"/>
</dbReference>
<evidence type="ECO:0000256" key="5">
    <source>
        <dbReference type="ARBA" id="ARBA00022989"/>
    </source>
</evidence>
<evidence type="ECO:0000256" key="6">
    <source>
        <dbReference type="ARBA" id="ARBA00023136"/>
    </source>
</evidence>
<evidence type="ECO:0000256" key="4">
    <source>
        <dbReference type="ARBA" id="ARBA00022692"/>
    </source>
</evidence>
<dbReference type="EMBL" id="CP023068">
    <property type="protein sequence ID" value="ASY66024.1"/>
    <property type="molecule type" value="Genomic_DNA"/>
</dbReference>
<keyword evidence="5 8" id="KW-1133">Transmembrane helix</keyword>
<evidence type="ECO:0000256" key="8">
    <source>
        <dbReference type="SAM" id="Phobius"/>
    </source>
</evidence>
<comment type="similarity">
    <text evidence="2">Belongs to the CPA3 antiporters (TC 2.A.63) subunit D family.</text>
</comment>
<evidence type="ECO:0000313" key="11">
    <source>
        <dbReference type="Proteomes" id="UP000217211"/>
    </source>
</evidence>
<proteinExistence type="inferred from homology"/>
<evidence type="ECO:0000259" key="9">
    <source>
        <dbReference type="Pfam" id="PF00361"/>
    </source>
</evidence>
<keyword evidence="11" id="KW-1185">Reference proteome</keyword>
<geneLocation type="plasmid" evidence="11">
    <name>psj05684b</name>
</geneLocation>
<feature type="transmembrane region" description="Helical" evidence="8">
    <location>
        <begin position="373"/>
        <end position="393"/>
    </location>
</feature>
<accession>A0A249PK13</accession>
<dbReference type="Proteomes" id="UP000217211">
    <property type="component" value="Plasmid pSJ05684b"/>
</dbReference>
<dbReference type="InterPro" id="IPR003918">
    <property type="entry name" value="NADH_UbQ_OxRdtase"/>
</dbReference>
<dbReference type="InterPro" id="IPR050586">
    <property type="entry name" value="CPA3_Na-H_Antiporter_D"/>
</dbReference>
<feature type="transmembrane region" description="Helical" evidence="8">
    <location>
        <begin position="239"/>
        <end position="259"/>
    </location>
</feature>
<dbReference type="GO" id="GO:0008137">
    <property type="term" value="F:NADH dehydrogenase (ubiquinone) activity"/>
    <property type="evidence" value="ECO:0007669"/>
    <property type="project" value="InterPro"/>
</dbReference>
<feature type="transmembrane region" description="Helical" evidence="8">
    <location>
        <begin position="271"/>
        <end position="291"/>
    </location>
</feature>
<dbReference type="AlphaFoldDB" id="A0A249PK13"/>
<dbReference type="InterPro" id="IPR001750">
    <property type="entry name" value="ND/Mrp_TM"/>
</dbReference>
<dbReference type="PANTHER" id="PTHR42703">
    <property type="entry name" value="NADH DEHYDROGENASE"/>
    <property type="match status" value="1"/>
</dbReference>
<gene>
    <name evidence="10" type="ORF">SJ05684_b50420</name>
</gene>
<feature type="transmembrane region" description="Helical" evidence="8">
    <location>
        <begin position="110"/>
        <end position="127"/>
    </location>
</feature>
<sequence length="493" mass="51228">MAEAALALAIALPLLASVLSLPLGRRAPHLLWPVVPGALAIAAVIAERVRNDGEVLHLLGGWPAPLGIVLRADGLAAAFLGLGAVVASGTGLFAVRYFAADEGSRRSFSFWPLFFGIWAAANGTFVGRDTFNLYVALELLTICAVAMVALEGRTANVAAGMRYLLYALLASLSYLIGVALLYGAYGTLDMAQLAAKVRPTPASHAAAAMVSVGLFAKTALFPFHAWLPPAHGGAPAPASALLSAIVVKASFYVLLRLWFDVMPPLATPQVTMLFGLLGTMAVLAGSLLALRQEELKQVVAYSTVAQTGYLFLVFPLAGAANEVQPWAASAWTGAVFQGLSHGLAKAAMFLAAGALILSAGSGRIDALAGLGRAAPVASFAFGLSAVSLMGLPPSGGFLAKYLMLTASLAGGRWWWGLVLVAGGLLTAAYFFRPLSRLMMERDEAAPAARRVHWSLEWIPLVLALCAVGLGLASIEPFRLAQVGSPVAAETGLQ</sequence>
<keyword evidence="3" id="KW-1003">Cell membrane</keyword>